<feature type="chain" id="PRO_5036393726" description="ShKT domain-containing protein" evidence="1">
    <location>
        <begin position="27"/>
        <end position="162"/>
    </location>
</feature>
<proteinExistence type="predicted"/>
<name>A0A6T8P6Q3_9STRA</name>
<evidence type="ECO:0000313" key="2">
    <source>
        <dbReference type="EMBL" id="CAD8426138.1"/>
    </source>
</evidence>
<evidence type="ECO:0000313" key="3">
    <source>
        <dbReference type="EMBL" id="CAD8426143.1"/>
    </source>
</evidence>
<sequence>MIYARFLTFIIVTLSLQCVAIEGTCAEDEAELLANPKYIEYAQAIGQEYIVCLTDESKCDFPDSKKMCTDMSAVFYVMTTTTTCDDTSLDTIMIRAPQCYAKCTSCNAMEKLNQKGDENAVSGCTTDFDVGCPPSSASNFSLNTIAILFLGLSFHSLAEAMM</sequence>
<keyword evidence="1" id="KW-0732">Signal</keyword>
<evidence type="ECO:0000256" key="1">
    <source>
        <dbReference type="SAM" id="SignalP"/>
    </source>
</evidence>
<protein>
    <recommendedName>
        <fullName evidence="4">ShKT domain-containing protein</fullName>
    </recommendedName>
</protein>
<organism evidence="2">
    <name type="scientific">Proboscia inermis</name>
    <dbReference type="NCBI Taxonomy" id="420281"/>
    <lineage>
        <taxon>Eukaryota</taxon>
        <taxon>Sar</taxon>
        <taxon>Stramenopiles</taxon>
        <taxon>Ochrophyta</taxon>
        <taxon>Bacillariophyta</taxon>
        <taxon>Coscinodiscophyceae</taxon>
        <taxon>Rhizosoleniophycidae</taxon>
        <taxon>Rhizosoleniales</taxon>
        <taxon>Rhizosoleniaceae</taxon>
        <taxon>Proboscia</taxon>
    </lineage>
</organism>
<feature type="signal peptide" evidence="1">
    <location>
        <begin position="1"/>
        <end position="26"/>
    </location>
</feature>
<dbReference type="EMBL" id="HBEL01048214">
    <property type="protein sequence ID" value="CAD8426143.1"/>
    <property type="molecule type" value="Transcribed_RNA"/>
</dbReference>
<reference evidence="2" key="1">
    <citation type="submission" date="2021-01" db="EMBL/GenBank/DDBJ databases">
        <authorList>
            <person name="Corre E."/>
            <person name="Pelletier E."/>
            <person name="Niang G."/>
            <person name="Scheremetjew M."/>
            <person name="Finn R."/>
            <person name="Kale V."/>
            <person name="Holt S."/>
            <person name="Cochrane G."/>
            <person name="Meng A."/>
            <person name="Brown T."/>
            <person name="Cohen L."/>
        </authorList>
    </citation>
    <scope>NUCLEOTIDE SEQUENCE</scope>
    <source>
        <strain evidence="2">CCAP1064/1</strain>
    </source>
</reference>
<evidence type="ECO:0008006" key="4">
    <source>
        <dbReference type="Google" id="ProtNLM"/>
    </source>
</evidence>
<dbReference type="EMBL" id="HBEL01048203">
    <property type="protein sequence ID" value="CAD8426138.1"/>
    <property type="molecule type" value="Transcribed_RNA"/>
</dbReference>
<accession>A0A6T8P6Q3</accession>
<dbReference type="AlphaFoldDB" id="A0A6T8P6Q3"/>
<gene>
    <name evidence="2" type="ORF">PINE0816_LOCUS22298</name>
    <name evidence="3" type="ORF">PINE0816_LOCUS22303</name>
</gene>